<dbReference type="EC" id="2.7.7.59" evidence="7"/>
<evidence type="ECO:0000259" key="8">
    <source>
        <dbReference type="PROSITE" id="PS51671"/>
    </source>
</evidence>
<keyword evidence="6 7" id="KW-0511">Multifunctional enzyme</keyword>
<keyword evidence="5 7" id="KW-0460">Magnesium</keyword>
<feature type="domain" description="ACT" evidence="8">
    <location>
        <begin position="693"/>
        <end position="762"/>
    </location>
</feature>
<dbReference type="Gene3D" id="3.30.460.10">
    <property type="entry name" value="Beta Polymerase, domain 2"/>
    <property type="match status" value="1"/>
</dbReference>
<dbReference type="RefSeq" id="WP_149689473.1">
    <property type="nucleotide sequence ID" value="NZ_SDPQ02000002.1"/>
</dbReference>
<accession>A0A5M4FFP1</accession>
<evidence type="ECO:0000256" key="5">
    <source>
        <dbReference type="ARBA" id="ARBA00022842"/>
    </source>
</evidence>
<dbReference type="NCBIfam" id="NF002895">
    <property type="entry name" value="PRK03381.1"/>
    <property type="match status" value="1"/>
</dbReference>
<dbReference type="CDD" id="cd04899">
    <property type="entry name" value="ACT_ACR-UUR-like_2"/>
    <property type="match status" value="1"/>
</dbReference>
<keyword evidence="1 7" id="KW-0808">Transferase</keyword>
<dbReference type="SUPFAM" id="SSF109604">
    <property type="entry name" value="HD-domain/PDEase-like"/>
    <property type="match status" value="1"/>
</dbReference>
<keyword evidence="11" id="KW-1185">Reference proteome</keyword>
<dbReference type="EC" id="3.1.4.-" evidence="7"/>
<dbReference type="InterPro" id="IPR003607">
    <property type="entry name" value="HD/PDEase_dom"/>
</dbReference>
<evidence type="ECO:0000256" key="6">
    <source>
        <dbReference type="ARBA" id="ARBA00023268"/>
    </source>
</evidence>
<dbReference type="PANTHER" id="PTHR47320">
    <property type="entry name" value="BIFUNCTIONAL URIDYLYLTRANSFERASE/URIDYLYL-REMOVING ENZYME"/>
    <property type="match status" value="1"/>
</dbReference>
<dbReference type="SMART" id="SM00471">
    <property type="entry name" value="HDc"/>
    <property type="match status" value="1"/>
</dbReference>
<dbReference type="InterPro" id="IPR043519">
    <property type="entry name" value="NT_sf"/>
</dbReference>
<evidence type="ECO:0000313" key="10">
    <source>
        <dbReference type="EMBL" id="KAA1398039.1"/>
    </source>
</evidence>
<dbReference type="PIRSF" id="PIRSF006288">
    <property type="entry name" value="PII_uridyltransf"/>
    <property type="match status" value="1"/>
</dbReference>
<comment type="function">
    <text evidence="7">Modifies, by uridylylation and deuridylylation, the PII regulatory proteins (GlnB and homologs), in response to the nitrogen status of the cell that GlnD senses through the glutamine level. Under low glutamine levels, catalyzes the conversion of the PII proteins and UTP to PII-UMP and PPi, while under higher glutamine levels, GlnD hydrolyzes PII-UMP to PII and UMP (deuridylylation). Thus, controls uridylylation state and activity of the PII proteins, and plays an important role in the regulation of nitrogen metabolism.</text>
</comment>
<dbReference type="AlphaFoldDB" id="A0A5M4FFP1"/>
<comment type="domain">
    <text evidence="7">Has four distinct domains: an N-terminal nucleotidyltransferase (NT) domain responsible for UTase activity, a central HD domain that encodes UR activity, and two C-terminal ACT domains that seem to have a role in glutamine sensing.</text>
</comment>
<comment type="caution">
    <text evidence="10">The sequence shown here is derived from an EMBL/GenBank/DDBJ whole genome shotgun (WGS) entry which is preliminary data.</text>
</comment>
<comment type="catalytic activity">
    <reaction evidence="7">
        <text>[protein-PII]-uridylyl-L-tyrosine + H2O = [protein-PII]-L-tyrosine + UMP + H(+)</text>
        <dbReference type="Rhea" id="RHEA:48600"/>
        <dbReference type="Rhea" id="RHEA-COMP:12147"/>
        <dbReference type="Rhea" id="RHEA-COMP:12148"/>
        <dbReference type="ChEBI" id="CHEBI:15377"/>
        <dbReference type="ChEBI" id="CHEBI:15378"/>
        <dbReference type="ChEBI" id="CHEBI:46858"/>
        <dbReference type="ChEBI" id="CHEBI:57865"/>
        <dbReference type="ChEBI" id="CHEBI:90602"/>
    </reaction>
</comment>
<dbReference type="GO" id="GO:0006808">
    <property type="term" value="P:regulation of nitrogen utilization"/>
    <property type="evidence" value="ECO:0007669"/>
    <property type="project" value="UniProtKB-UniRule"/>
</dbReference>
<sequence length="762" mass="81840">MTHEFDKAALAQQRSDRALEADRRLRQLFAEAVPTDGSDPREGPGLALVAVGGYGRSELSPFSDLDVVLLHDPSVDESVVREVAEAIWYPLWNDGVALDHSVRDTVQMREAAATDHRAAMGMLDARTVAGDSGLVMALRSQVLADWRRDARKRVEEVREARNTRIERAGWLAHAAVPDLKESGGGLRDSVILRALVATWLIDVPHGESESLRSDLLDVRDALHQTVGRRVERLDADAIPDVARFLGMGAEELDLHARQLGRRIAHLASLSWHKIDEALAPPTKRSITPTGPAVTPLAEGVGVLDGEVIVTGKADPTTDPEVALRAAAAAARAGLPLSPGSAVRLAASMGELPDPWSPSSSRLMVDLLSSGQGLVRVWDELDFAGVVDLLLPEWVAIRLRGSSSPVHRFTVDRHSLETCVYAAKVKRDVARPDLLAVAALLHDIGKGAEGDHSEVGEPMAVQIARRWGFSEDDAAVVGKLVRWHLLLPTIATRRDIEDPSTAANVAEIVETEDFLDLLAALTASDAQATSPAAWSPWRQGLTEGLVEKVRGVLDDSVTTPTAEDYEGWPADVPIPDHGAMGPSDFTLTVEPHQGGSLLTIVTSDRQGVMADLAGGLALAGLAIRSARTVTLGDAAVSLWEVSRADVDAARLTDRLRPAMAGELDLSGRLELTSIPDAPDARVRLLDRLSETATLVEVRVQDRRGLVWTVCDQIASMGLSIRSAHMSTYGDEVRDVFYVVDGDGQPLDDATATTLRDGLATALA</sequence>
<feature type="domain" description="HD" evidence="9">
    <location>
        <begin position="410"/>
        <end position="517"/>
    </location>
</feature>
<feature type="region of interest" description="Uridylyltransferase" evidence="7">
    <location>
        <begin position="1"/>
        <end position="295"/>
    </location>
</feature>
<comment type="cofactor">
    <cofactor evidence="7">
        <name>Mg(2+)</name>
        <dbReference type="ChEBI" id="CHEBI:18420"/>
    </cofactor>
</comment>
<dbReference type="EMBL" id="SDPQ02000002">
    <property type="protein sequence ID" value="KAA1398039.1"/>
    <property type="molecule type" value="Genomic_DNA"/>
</dbReference>
<dbReference type="SUPFAM" id="SSF55021">
    <property type="entry name" value="ACT-like"/>
    <property type="match status" value="2"/>
</dbReference>
<dbReference type="CDD" id="cd00077">
    <property type="entry name" value="HDc"/>
    <property type="match status" value="1"/>
</dbReference>
<evidence type="ECO:0000256" key="1">
    <source>
        <dbReference type="ARBA" id="ARBA00022679"/>
    </source>
</evidence>
<gene>
    <name evidence="7" type="primary">glnD</name>
    <name evidence="10" type="ORF">ESP70_011960</name>
</gene>
<dbReference type="Pfam" id="PF01966">
    <property type="entry name" value="HD"/>
    <property type="match status" value="1"/>
</dbReference>
<dbReference type="SUPFAM" id="SSF81301">
    <property type="entry name" value="Nucleotidyltransferase"/>
    <property type="match status" value="1"/>
</dbReference>
<reference evidence="10" key="1">
    <citation type="submission" date="2019-09" db="EMBL/GenBank/DDBJ databases">
        <authorList>
            <person name="Li J."/>
        </authorList>
    </citation>
    <scope>NUCLEOTIDE SEQUENCE [LARGE SCALE GENOMIC DNA]</scope>
    <source>
        <strain evidence="10">JCM 14732</strain>
    </source>
</reference>
<evidence type="ECO:0000259" key="9">
    <source>
        <dbReference type="PROSITE" id="PS51831"/>
    </source>
</evidence>
<comment type="caution">
    <text evidence="7">Lacks conserved residue(s) required for the propagation of feature annotation.</text>
</comment>
<dbReference type="PROSITE" id="PS51831">
    <property type="entry name" value="HD"/>
    <property type="match status" value="1"/>
</dbReference>
<name>A0A5M4FFP1_9ACTN</name>
<dbReference type="Proteomes" id="UP000380867">
    <property type="component" value="Unassembled WGS sequence"/>
</dbReference>
<dbReference type="GO" id="GO:0008773">
    <property type="term" value="F:[protein-PII] uridylyltransferase activity"/>
    <property type="evidence" value="ECO:0007669"/>
    <property type="project" value="UniProtKB-UniRule"/>
</dbReference>
<keyword evidence="3" id="KW-0677">Repeat</keyword>
<dbReference type="InterPro" id="IPR006674">
    <property type="entry name" value="HD_domain"/>
</dbReference>
<comment type="similarity">
    <text evidence="7">Belongs to the GlnD family.</text>
</comment>
<keyword evidence="4 7" id="KW-0378">Hydrolase</keyword>
<dbReference type="CDD" id="cd05401">
    <property type="entry name" value="NT_GlnE_GlnD_like"/>
    <property type="match status" value="1"/>
</dbReference>
<proteinExistence type="inferred from homology"/>
<keyword evidence="2 7" id="KW-0548">Nucleotidyltransferase</keyword>
<organism evidence="10 11">
    <name type="scientific">Aeromicrobium ginsengisoli</name>
    <dbReference type="NCBI Taxonomy" id="363867"/>
    <lineage>
        <taxon>Bacteria</taxon>
        <taxon>Bacillati</taxon>
        <taxon>Actinomycetota</taxon>
        <taxon>Actinomycetes</taxon>
        <taxon>Propionibacteriales</taxon>
        <taxon>Nocardioidaceae</taxon>
        <taxon>Aeromicrobium</taxon>
    </lineage>
</organism>
<protein>
    <recommendedName>
        <fullName evidence="7">Bifunctional uridylyltransferase/uridylyl-removing enzyme</fullName>
        <shortName evidence="7">UTase/UR</shortName>
    </recommendedName>
    <alternativeName>
        <fullName evidence="7">Bifunctional [protein-PII] modification enzyme</fullName>
    </alternativeName>
    <alternativeName>
        <fullName evidence="7">Bifunctional nitrogen sensor protein</fullName>
    </alternativeName>
    <domain>
        <recommendedName>
            <fullName evidence="7">[Protein-PII] uridylyltransferase</fullName>
            <shortName evidence="7">PII uridylyltransferase</shortName>
            <shortName evidence="7">UTase</shortName>
            <ecNumber evidence="7">2.7.7.59</ecNumber>
        </recommendedName>
    </domain>
    <domain>
        <recommendedName>
            <fullName evidence="7">[Protein-PII]-UMP uridylyl-removing enzyme</fullName>
            <shortName evidence="7">UR</shortName>
            <ecNumber evidence="7">3.1.4.-</ecNumber>
        </recommendedName>
    </domain>
</protein>
<evidence type="ECO:0000256" key="7">
    <source>
        <dbReference type="HAMAP-Rule" id="MF_00277"/>
    </source>
</evidence>
<dbReference type="GO" id="GO:0008081">
    <property type="term" value="F:phosphoric diester hydrolase activity"/>
    <property type="evidence" value="ECO:0007669"/>
    <property type="project" value="UniProtKB-UniRule"/>
</dbReference>
<evidence type="ECO:0000313" key="11">
    <source>
        <dbReference type="Proteomes" id="UP000380867"/>
    </source>
</evidence>
<evidence type="ECO:0000256" key="2">
    <source>
        <dbReference type="ARBA" id="ARBA00022695"/>
    </source>
</evidence>
<dbReference type="Gene3D" id="1.10.3090.10">
    <property type="entry name" value="cca-adding enzyme, domain 2"/>
    <property type="match status" value="1"/>
</dbReference>
<dbReference type="PANTHER" id="PTHR47320:SF1">
    <property type="entry name" value="BIFUNCTIONAL URIDYLYLTRANSFERASE_URIDYLYL-REMOVING ENZYME"/>
    <property type="match status" value="1"/>
</dbReference>
<evidence type="ECO:0000256" key="4">
    <source>
        <dbReference type="ARBA" id="ARBA00022801"/>
    </source>
</evidence>
<comment type="catalytic activity">
    <reaction evidence="7">
        <text>[protein-PII]-L-tyrosine + UTP = [protein-PII]-uridylyl-L-tyrosine + diphosphate</text>
        <dbReference type="Rhea" id="RHEA:13673"/>
        <dbReference type="Rhea" id="RHEA-COMP:12147"/>
        <dbReference type="Rhea" id="RHEA-COMP:12148"/>
        <dbReference type="ChEBI" id="CHEBI:33019"/>
        <dbReference type="ChEBI" id="CHEBI:46398"/>
        <dbReference type="ChEBI" id="CHEBI:46858"/>
        <dbReference type="ChEBI" id="CHEBI:90602"/>
        <dbReference type="EC" id="2.7.7.59"/>
    </reaction>
</comment>
<comment type="activity regulation">
    <text evidence="7">Uridylyltransferase (UTase) activity is inhibited by glutamine, while glutamine activates uridylyl-removing (UR) activity.</text>
</comment>
<dbReference type="HAMAP" id="MF_00277">
    <property type="entry name" value="PII_uridylyl_transf"/>
    <property type="match status" value="1"/>
</dbReference>
<dbReference type="InterPro" id="IPR002912">
    <property type="entry name" value="ACT_dom"/>
</dbReference>
<evidence type="ECO:0000256" key="3">
    <source>
        <dbReference type="ARBA" id="ARBA00022737"/>
    </source>
</evidence>
<dbReference type="InterPro" id="IPR010043">
    <property type="entry name" value="UTase/UR"/>
</dbReference>
<dbReference type="InterPro" id="IPR045865">
    <property type="entry name" value="ACT-like_dom_sf"/>
</dbReference>
<dbReference type="OrthoDB" id="9758038at2"/>
<dbReference type="PROSITE" id="PS51671">
    <property type="entry name" value="ACT"/>
    <property type="match status" value="1"/>
</dbReference>